<keyword evidence="3 6" id="KW-0812">Transmembrane</keyword>
<organism evidence="8 9">
    <name type="scientific">Devosia limi DSM 17137</name>
    <dbReference type="NCBI Taxonomy" id="1121477"/>
    <lineage>
        <taxon>Bacteria</taxon>
        <taxon>Pseudomonadati</taxon>
        <taxon>Pseudomonadota</taxon>
        <taxon>Alphaproteobacteria</taxon>
        <taxon>Hyphomicrobiales</taxon>
        <taxon>Devosiaceae</taxon>
        <taxon>Devosia</taxon>
    </lineage>
</organism>
<dbReference type="PANTHER" id="PTHR30485">
    <property type="entry name" value="NI/FE-HYDROGENASE 1 B-TYPE CYTOCHROME SUBUNIT"/>
    <property type="match status" value="1"/>
</dbReference>
<keyword evidence="4 6" id="KW-1133">Transmembrane helix</keyword>
<evidence type="ECO:0000256" key="1">
    <source>
        <dbReference type="ARBA" id="ARBA00004651"/>
    </source>
</evidence>
<dbReference type="SUPFAM" id="SSF81342">
    <property type="entry name" value="Transmembrane di-heme cytochromes"/>
    <property type="match status" value="1"/>
</dbReference>
<dbReference type="AlphaFoldDB" id="A0A1M4WJH9"/>
<dbReference type="EMBL" id="FQVC01000003">
    <property type="protein sequence ID" value="SHE81388.1"/>
    <property type="molecule type" value="Genomic_DNA"/>
</dbReference>
<keyword evidence="2" id="KW-1003">Cell membrane</keyword>
<dbReference type="GO" id="GO:0022904">
    <property type="term" value="P:respiratory electron transport chain"/>
    <property type="evidence" value="ECO:0007669"/>
    <property type="project" value="InterPro"/>
</dbReference>
<dbReference type="GO" id="GO:0005886">
    <property type="term" value="C:plasma membrane"/>
    <property type="evidence" value="ECO:0007669"/>
    <property type="project" value="UniProtKB-SubCell"/>
</dbReference>
<reference evidence="8 9" key="1">
    <citation type="submission" date="2016-11" db="EMBL/GenBank/DDBJ databases">
        <authorList>
            <person name="Jaros S."/>
            <person name="Januszkiewicz K."/>
            <person name="Wedrychowicz H."/>
        </authorList>
    </citation>
    <scope>NUCLEOTIDE SEQUENCE [LARGE SCALE GENOMIC DNA]</scope>
    <source>
        <strain evidence="8 9">DSM 17137</strain>
    </source>
</reference>
<proteinExistence type="predicted"/>
<keyword evidence="5 6" id="KW-0472">Membrane</keyword>
<evidence type="ECO:0000313" key="9">
    <source>
        <dbReference type="Proteomes" id="UP000184533"/>
    </source>
</evidence>
<evidence type="ECO:0000259" key="7">
    <source>
        <dbReference type="Pfam" id="PF01292"/>
    </source>
</evidence>
<dbReference type="Pfam" id="PF01292">
    <property type="entry name" value="Ni_hydr_CYTB"/>
    <property type="match status" value="1"/>
</dbReference>
<evidence type="ECO:0000256" key="6">
    <source>
        <dbReference type="SAM" id="Phobius"/>
    </source>
</evidence>
<evidence type="ECO:0000256" key="4">
    <source>
        <dbReference type="ARBA" id="ARBA00022989"/>
    </source>
</evidence>
<name>A0A1M4WJH9_9HYPH</name>
<dbReference type="Proteomes" id="UP000184533">
    <property type="component" value="Unassembled WGS sequence"/>
</dbReference>
<gene>
    <name evidence="8" type="ORF">SAMN02745223_01115</name>
</gene>
<dbReference type="GO" id="GO:0020037">
    <property type="term" value="F:heme binding"/>
    <property type="evidence" value="ECO:0007669"/>
    <property type="project" value="TreeGrafter"/>
</dbReference>
<evidence type="ECO:0000256" key="5">
    <source>
        <dbReference type="ARBA" id="ARBA00023136"/>
    </source>
</evidence>
<dbReference type="Gene3D" id="1.20.950.20">
    <property type="entry name" value="Transmembrane di-heme cytochromes, Chain C"/>
    <property type="match status" value="1"/>
</dbReference>
<feature type="domain" description="Cytochrome b561 bacterial/Ni-hydrogenase" evidence="7">
    <location>
        <begin position="189"/>
        <end position="275"/>
    </location>
</feature>
<dbReference type="InterPro" id="IPR016174">
    <property type="entry name" value="Di-haem_cyt_TM"/>
</dbReference>
<feature type="transmembrane region" description="Helical" evidence="6">
    <location>
        <begin position="33"/>
        <end position="53"/>
    </location>
</feature>
<feature type="transmembrane region" description="Helical" evidence="6">
    <location>
        <begin position="133"/>
        <end position="155"/>
    </location>
</feature>
<feature type="transmembrane region" description="Helical" evidence="6">
    <location>
        <begin position="197"/>
        <end position="221"/>
    </location>
</feature>
<accession>A0A1M4WJH9</accession>
<protein>
    <submittedName>
        <fullName evidence="8">Thiosulfate reductase cytochrome b subunit</fullName>
    </submittedName>
</protein>
<sequence>MHLPRKGIMMSDVSRTAPEKGPLIYRQSIFTRLTHWIWAIALFFLLLSGLQIFNAHPSLYIGQQSGFEFDNAVLEIYAVNTDAGPRGRTRVFGQEFDTSGVLGMSGDAARPQFRGFPAAVTIPSFQDLATGRVVHFFFGWVFVAALFVWFLASFINGHIRRDIIPKGEDIKGLPRDALDHARLRFKHGRSYNPLQKLAYFGVFFILFPLIILTGLTMSPGMDAAWPWLLDLFGGRQTARTIHFGVMVLLVAFFIVHIIMVLAAGPLNELRSMITGWYRASPGTPTSAGDKP</sequence>
<dbReference type="InterPro" id="IPR051542">
    <property type="entry name" value="Hydrogenase_cytochrome"/>
</dbReference>
<feature type="transmembrane region" description="Helical" evidence="6">
    <location>
        <begin position="241"/>
        <end position="263"/>
    </location>
</feature>
<dbReference type="InterPro" id="IPR011577">
    <property type="entry name" value="Cyt_b561_bac/Ni-Hgenase"/>
</dbReference>
<evidence type="ECO:0000256" key="3">
    <source>
        <dbReference type="ARBA" id="ARBA00022692"/>
    </source>
</evidence>
<dbReference type="GO" id="GO:0009055">
    <property type="term" value="F:electron transfer activity"/>
    <property type="evidence" value="ECO:0007669"/>
    <property type="project" value="InterPro"/>
</dbReference>
<evidence type="ECO:0000256" key="2">
    <source>
        <dbReference type="ARBA" id="ARBA00022475"/>
    </source>
</evidence>
<evidence type="ECO:0000313" key="8">
    <source>
        <dbReference type="EMBL" id="SHE81388.1"/>
    </source>
</evidence>
<dbReference type="PANTHER" id="PTHR30485:SF1">
    <property type="entry name" value="CYTOCHROME YDHU-RELATED"/>
    <property type="match status" value="1"/>
</dbReference>
<comment type="subcellular location">
    <subcellularLocation>
        <location evidence="1">Cell membrane</location>
        <topology evidence="1">Multi-pass membrane protein</topology>
    </subcellularLocation>
</comment>